<keyword evidence="1" id="KW-0233">DNA recombination</keyword>
<dbReference type="InterPro" id="IPR011010">
    <property type="entry name" value="DNA_brk_join_enz"/>
</dbReference>
<name>A0ABW1ZQU8_9DEIO</name>
<reference evidence="4" key="1">
    <citation type="journal article" date="2019" name="Int. J. Syst. Evol. Microbiol.">
        <title>The Global Catalogue of Microorganisms (GCM) 10K type strain sequencing project: providing services to taxonomists for standard genome sequencing and annotation.</title>
        <authorList>
            <consortium name="The Broad Institute Genomics Platform"/>
            <consortium name="The Broad Institute Genome Sequencing Center for Infectious Disease"/>
            <person name="Wu L."/>
            <person name="Ma J."/>
        </authorList>
    </citation>
    <scope>NUCLEOTIDE SEQUENCE [LARGE SCALE GENOMIC DNA]</scope>
    <source>
        <strain evidence="4">CCUG 63830</strain>
    </source>
</reference>
<dbReference type="SUPFAM" id="SSF56349">
    <property type="entry name" value="DNA breaking-rejoining enzymes"/>
    <property type="match status" value="1"/>
</dbReference>
<organism evidence="3 4">
    <name type="scientific">Deinococcus multiflagellatus</name>
    <dbReference type="NCBI Taxonomy" id="1656887"/>
    <lineage>
        <taxon>Bacteria</taxon>
        <taxon>Thermotogati</taxon>
        <taxon>Deinococcota</taxon>
        <taxon>Deinococci</taxon>
        <taxon>Deinococcales</taxon>
        <taxon>Deinococcaceae</taxon>
        <taxon>Deinococcus</taxon>
    </lineage>
</organism>
<sequence length="757" mass="86910">MTVLTRTSAPFESILHDYASFMTQVGLLNDKYRRANLRLAEQYLAALLAHPGDTWQERWIHLEPLYDEIFIESRPNWQSLQRRVLCTLICLRVFRPSLAFLLRPDCVWLKEYFWRTEAADFYASACDTGRTRKVATHSLASSMQLLARIALHQGKPLLALTEGDFLEFAALATTTTNPVAGTRGVSTASEILRDLGVKVPLMHAGQKQRAGQFSVEYLVERHGVVSPEVRHLLIRYLQERAPSLDYGSLDNLSAILVRNFWCDVEKHHPEVTTLALPPQVAQAWRERYAYKPNGEPRRNAINGFTAVRAMYLDLREWALTDPEQWGGHVYASPVSLSHLAGGIKQKRRHRLEMQAHTRFIRPYVERLVVHSRQRLDLAQGLLQETRHQEHGARFLFRGTEYKRPWIATGKRRLRLLQDGRTPVMVQRVADGLRWNAEIEEERAFWTWAIIQVLRLTAIRVEELLELTDLSIMPSIVDPAVKVLHIVASKTDQERYLPIDPELMSVLAAIKRRAKGRDGRVPLIIAYDLVEKVHSPPLPFLFQHVTHGSRRLFRQGIVNEMLRRAVQQANLRTPQGDLVRITTHDFRRVYATEMVNGGLPLHIAARFLGHSNLETTRGYVATYEQEVVQQYGAFLARRRKNRPEEEYHQPTAEEMAEFAEHFKQRTVALGRCFRPFRAPCHHEHACVRCGSLAMDVEQLPRLLRIEEETRASLNEAREAGWTGDIEGYETTLAHIEEKKAQVARIVHIATADSPPPPD</sequence>
<dbReference type="CDD" id="cd00397">
    <property type="entry name" value="DNA_BRE_C"/>
    <property type="match status" value="1"/>
</dbReference>
<keyword evidence="4" id="KW-1185">Reference proteome</keyword>
<dbReference type="RefSeq" id="WP_224612457.1">
    <property type="nucleotide sequence ID" value="NZ_JAIQXV010000027.1"/>
</dbReference>
<feature type="domain" description="Tyr recombinase" evidence="2">
    <location>
        <begin position="410"/>
        <end position="631"/>
    </location>
</feature>
<dbReference type="PANTHER" id="PTHR30349:SF64">
    <property type="entry name" value="PROPHAGE INTEGRASE INTD-RELATED"/>
    <property type="match status" value="1"/>
</dbReference>
<evidence type="ECO:0000313" key="4">
    <source>
        <dbReference type="Proteomes" id="UP001596317"/>
    </source>
</evidence>
<dbReference type="Gene3D" id="1.10.443.10">
    <property type="entry name" value="Intergrase catalytic core"/>
    <property type="match status" value="1"/>
</dbReference>
<dbReference type="PROSITE" id="PS51898">
    <property type="entry name" value="TYR_RECOMBINASE"/>
    <property type="match status" value="1"/>
</dbReference>
<gene>
    <name evidence="3" type="ORF">ACFP90_21965</name>
</gene>
<evidence type="ECO:0000259" key="2">
    <source>
        <dbReference type="PROSITE" id="PS51898"/>
    </source>
</evidence>
<dbReference type="InterPro" id="IPR050090">
    <property type="entry name" value="Tyrosine_recombinase_XerCD"/>
</dbReference>
<dbReference type="Pfam" id="PF00589">
    <property type="entry name" value="Phage_integrase"/>
    <property type="match status" value="1"/>
</dbReference>
<dbReference type="Proteomes" id="UP001596317">
    <property type="component" value="Unassembled WGS sequence"/>
</dbReference>
<dbReference type="InterPro" id="IPR002104">
    <property type="entry name" value="Integrase_catalytic"/>
</dbReference>
<evidence type="ECO:0000256" key="1">
    <source>
        <dbReference type="ARBA" id="ARBA00023172"/>
    </source>
</evidence>
<dbReference type="EMBL" id="JBHSWB010000002">
    <property type="protein sequence ID" value="MFC6662721.1"/>
    <property type="molecule type" value="Genomic_DNA"/>
</dbReference>
<protein>
    <submittedName>
        <fullName evidence="3">Tyrosine-type recombinase/integrase</fullName>
    </submittedName>
</protein>
<proteinExistence type="predicted"/>
<dbReference type="PANTHER" id="PTHR30349">
    <property type="entry name" value="PHAGE INTEGRASE-RELATED"/>
    <property type="match status" value="1"/>
</dbReference>
<comment type="caution">
    <text evidence="3">The sequence shown here is derived from an EMBL/GenBank/DDBJ whole genome shotgun (WGS) entry which is preliminary data.</text>
</comment>
<accession>A0ABW1ZQU8</accession>
<evidence type="ECO:0000313" key="3">
    <source>
        <dbReference type="EMBL" id="MFC6662721.1"/>
    </source>
</evidence>
<dbReference type="InterPro" id="IPR013762">
    <property type="entry name" value="Integrase-like_cat_sf"/>
</dbReference>